<dbReference type="PANTHER" id="PTHR46082">
    <property type="entry name" value="ATP/GTP-BINDING PROTEIN-RELATED"/>
    <property type="match status" value="1"/>
</dbReference>
<dbReference type="PANTHER" id="PTHR46082:SF6">
    <property type="entry name" value="AAA+ ATPASE DOMAIN-CONTAINING PROTEIN-RELATED"/>
    <property type="match status" value="1"/>
</dbReference>
<name>A0A167TRW6_CORFA</name>
<dbReference type="EMBL" id="AZHB01000014">
    <property type="protein sequence ID" value="OAA60881.1"/>
    <property type="molecule type" value="Genomic_DNA"/>
</dbReference>
<dbReference type="Gene3D" id="1.25.40.10">
    <property type="entry name" value="Tetratricopeptide repeat domain"/>
    <property type="match status" value="2"/>
</dbReference>
<gene>
    <name evidence="1" type="ORF">ISF_05920</name>
</gene>
<dbReference type="RefSeq" id="XP_018703552.1">
    <property type="nucleotide sequence ID" value="XM_018849525.1"/>
</dbReference>
<dbReference type="InterPro" id="IPR011990">
    <property type="entry name" value="TPR-like_helical_dom_sf"/>
</dbReference>
<dbReference type="AlphaFoldDB" id="A0A167TRW6"/>
<dbReference type="Proteomes" id="UP000076744">
    <property type="component" value="Unassembled WGS sequence"/>
</dbReference>
<keyword evidence="2" id="KW-1185">Reference proteome</keyword>
<proteinExistence type="predicted"/>
<dbReference type="GeneID" id="30022212"/>
<dbReference type="SMART" id="SM00028">
    <property type="entry name" value="TPR"/>
    <property type="match status" value="3"/>
</dbReference>
<evidence type="ECO:0000313" key="1">
    <source>
        <dbReference type="EMBL" id="OAA60881.1"/>
    </source>
</evidence>
<dbReference type="Pfam" id="PF13424">
    <property type="entry name" value="TPR_12"/>
    <property type="match status" value="1"/>
</dbReference>
<reference evidence="1 2" key="1">
    <citation type="journal article" date="2016" name="Genome Biol. Evol.">
        <title>Divergent and convergent evolution of fungal pathogenicity.</title>
        <authorList>
            <person name="Shang Y."/>
            <person name="Xiao G."/>
            <person name="Zheng P."/>
            <person name="Cen K."/>
            <person name="Zhan S."/>
            <person name="Wang C."/>
        </authorList>
    </citation>
    <scope>NUCLEOTIDE SEQUENCE [LARGE SCALE GENOMIC DNA]</scope>
    <source>
        <strain evidence="1 2">ARSEF 2679</strain>
    </source>
</reference>
<protein>
    <submittedName>
        <fullName evidence="1">Kinesin light chain 1</fullName>
    </submittedName>
</protein>
<sequence length="454" mass="51790">MSPELNSYEDRMLYSTWNITFSSIEQRNKLSANLVRFWAYLNKDDVWFELLKQDIPNSPDWFRQLGDELCFTQAMRVLSQFRLVEPNSWIAEPIETGGYSMHSCVHSWTVNVLNAERDNALAKLAVQCIASHVPRRGEPFWWITQGRLRLHAAQYPCDTIDKLSATDNLEYAMFRLANLALDQDNLEAAEPLLERTLKLQQTSRGLDDLATLSTMNVMGALRRRQTRFDEAHDSYTRVLGSAGSTTDEAVACRLDAMYNLGCLHLYKDQPDEAERFFQQAQSAYEKAEGYEDKLFELDLLDYMGIVHRKLARLDKAVKLHRKAVEGKTELLGRGHMSTLDSTVNLALALFWQQELGEAGKLLWNVCMGRVQALGSRHILTMDAFSLWDNVQFLSSNPKEAEKIPGMLERGASGGVGSSGGEPDMCHVNFAAFFRFICRQRPGLRWHSLYKDPEL</sequence>
<dbReference type="InterPro" id="IPR053137">
    <property type="entry name" value="NLR-like"/>
</dbReference>
<dbReference type="Pfam" id="PF13374">
    <property type="entry name" value="TPR_10"/>
    <property type="match status" value="2"/>
</dbReference>
<organism evidence="1 2">
    <name type="scientific">Cordyceps fumosorosea (strain ARSEF 2679)</name>
    <name type="common">Isaria fumosorosea</name>
    <dbReference type="NCBI Taxonomy" id="1081104"/>
    <lineage>
        <taxon>Eukaryota</taxon>
        <taxon>Fungi</taxon>
        <taxon>Dikarya</taxon>
        <taxon>Ascomycota</taxon>
        <taxon>Pezizomycotina</taxon>
        <taxon>Sordariomycetes</taxon>
        <taxon>Hypocreomycetidae</taxon>
        <taxon>Hypocreales</taxon>
        <taxon>Cordycipitaceae</taxon>
        <taxon>Cordyceps</taxon>
    </lineage>
</organism>
<evidence type="ECO:0000313" key="2">
    <source>
        <dbReference type="Proteomes" id="UP000076744"/>
    </source>
</evidence>
<comment type="caution">
    <text evidence="1">The sequence shown here is derived from an EMBL/GenBank/DDBJ whole genome shotgun (WGS) entry which is preliminary data.</text>
</comment>
<dbReference type="STRING" id="1081104.A0A167TRW6"/>
<dbReference type="SUPFAM" id="SSF48452">
    <property type="entry name" value="TPR-like"/>
    <property type="match status" value="2"/>
</dbReference>
<accession>A0A167TRW6</accession>
<dbReference type="OrthoDB" id="4869400at2759"/>
<dbReference type="InterPro" id="IPR019734">
    <property type="entry name" value="TPR_rpt"/>
</dbReference>